<dbReference type="Proteomes" id="UP000228730">
    <property type="component" value="Unassembled WGS sequence"/>
</dbReference>
<accession>A0A2M7Q6U2</accession>
<organism evidence="1 2">
    <name type="scientific">Candidatus Wolfebacteria bacterium CG_4_10_14_0_8_um_filter_39_64</name>
    <dbReference type="NCBI Taxonomy" id="1975063"/>
    <lineage>
        <taxon>Bacteria</taxon>
        <taxon>Candidatus Wolfeibacteriota</taxon>
    </lineage>
</organism>
<dbReference type="EMBL" id="PFKY01000021">
    <property type="protein sequence ID" value="PIY59128.1"/>
    <property type="molecule type" value="Genomic_DNA"/>
</dbReference>
<evidence type="ECO:0000313" key="2">
    <source>
        <dbReference type="Proteomes" id="UP000228730"/>
    </source>
</evidence>
<gene>
    <name evidence="1" type="ORF">COY97_00510</name>
</gene>
<reference evidence="2" key="1">
    <citation type="submission" date="2017-09" db="EMBL/GenBank/DDBJ databases">
        <title>Depth-based differentiation of microbial function through sediment-hosted aquifers and enrichment of novel symbionts in the deep terrestrial subsurface.</title>
        <authorList>
            <person name="Probst A.J."/>
            <person name="Ladd B."/>
            <person name="Jarett J.K."/>
            <person name="Geller-Mcgrath D.E."/>
            <person name="Sieber C.M.K."/>
            <person name="Emerson J.B."/>
            <person name="Anantharaman K."/>
            <person name="Thomas B.C."/>
            <person name="Malmstrom R."/>
            <person name="Stieglmeier M."/>
            <person name="Klingl A."/>
            <person name="Woyke T."/>
            <person name="Ryan C.M."/>
            <person name="Banfield J.F."/>
        </authorList>
    </citation>
    <scope>NUCLEOTIDE SEQUENCE [LARGE SCALE GENOMIC DNA]</scope>
</reference>
<protein>
    <submittedName>
        <fullName evidence="1">Uncharacterized protein</fullName>
    </submittedName>
</protein>
<name>A0A2M7Q6U2_9BACT</name>
<sequence length="74" mass="7934">MVGWPSPACTKPACRTGRVSAARGFQPKAAVLFPICIKFVKILSTNRHACGRYPKGMTIPLKAEACLSGLKGWS</sequence>
<dbReference type="AlphaFoldDB" id="A0A2M7Q6U2"/>
<proteinExistence type="predicted"/>
<comment type="caution">
    <text evidence="1">The sequence shown here is derived from an EMBL/GenBank/DDBJ whole genome shotgun (WGS) entry which is preliminary data.</text>
</comment>
<evidence type="ECO:0000313" key="1">
    <source>
        <dbReference type="EMBL" id="PIY59128.1"/>
    </source>
</evidence>